<protein>
    <submittedName>
        <fullName evidence="2">Uncharacterized protein</fullName>
    </submittedName>
</protein>
<dbReference type="Proteomes" id="UP000479710">
    <property type="component" value="Unassembled WGS sequence"/>
</dbReference>
<evidence type="ECO:0000313" key="2">
    <source>
        <dbReference type="EMBL" id="KAF0919522.1"/>
    </source>
</evidence>
<feature type="non-terminal residue" evidence="2">
    <location>
        <position position="63"/>
    </location>
</feature>
<keyword evidence="3" id="KW-1185">Reference proteome</keyword>
<feature type="compositionally biased region" description="Basic and acidic residues" evidence="1">
    <location>
        <begin position="23"/>
        <end position="36"/>
    </location>
</feature>
<feature type="region of interest" description="Disordered" evidence="1">
    <location>
        <begin position="1"/>
        <end position="63"/>
    </location>
</feature>
<gene>
    <name evidence="2" type="ORF">E2562_029638</name>
</gene>
<sequence length="63" mass="7107">MARGGGMRRLASEATAHWVMPPRVEEEERLEKKLDLSGRPPSQPRALGGRDHRRDWLGGSRDS</sequence>
<dbReference type="EMBL" id="SPHZ02000005">
    <property type="protein sequence ID" value="KAF0919522.1"/>
    <property type="molecule type" value="Genomic_DNA"/>
</dbReference>
<evidence type="ECO:0000256" key="1">
    <source>
        <dbReference type="SAM" id="MobiDB-lite"/>
    </source>
</evidence>
<name>A0A6G1E4V7_9ORYZ</name>
<comment type="caution">
    <text evidence="2">The sequence shown here is derived from an EMBL/GenBank/DDBJ whole genome shotgun (WGS) entry which is preliminary data.</text>
</comment>
<accession>A0A6G1E4V7</accession>
<feature type="compositionally biased region" description="Basic and acidic residues" evidence="1">
    <location>
        <begin position="48"/>
        <end position="63"/>
    </location>
</feature>
<proteinExistence type="predicted"/>
<reference evidence="2 3" key="1">
    <citation type="submission" date="2019-11" db="EMBL/GenBank/DDBJ databases">
        <title>Whole genome sequence of Oryza granulata.</title>
        <authorList>
            <person name="Li W."/>
        </authorList>
    </citation>
    <scope>NUCLEOTIDE SEQUENCE [LARGE SCALE GENOMIC DNA]</scope>
    <source>
        <strain evidence="3">cv. Menghai</strain>
        <tissue evidence="2">Leaf</tissue>
    </source>
</reference>
<dbReference type="AlphaFoldDB" id="A0A6G1E4V7"/>
<evidence type="ECO:0000313" key="3">
    <source>
        <dbReference type="Proteomes" id="UP000479710"/>
    </source>
</evidence>
<organism evidence="2 3">
    <name type="scientific">Oryza meyeriana var. granulata</name>
    <dbReference type="NCBI Taxonomy" id="110450"/>
    <lineage>
        <taxon>Eukaryota</taxon>
        <taxon>Viridiplantae</taxon>
        <taxon>Streptophyta</taxon>
        <taxon>Embryophyta</taxon>
        <taxon>Tracheophyta</taxon>
        <taxon>Spermatophyta</taxon>
        <taxon>Magnoliopsida</taxon>
        <taxon>Liliopsida</taxon>
        <taxon>Poales</taxon>
        <taxon>Poaceae</taxon>
        <taxon>BOP clade</taxon>
        <taxon>Oryzoideae</taxon>
        <taxon>Oryzeae</taxon>
        <taxon>Oryzinae</taxon>
        <taxon>Oryza</taxon>
        <taxon>Oryza meyeriana</taxon>
    </lineage>
</organism>